<dbReference type="HOGENOM" id="CLU_024979_1_2_9"/>
<evidence type="ECO:0000256" key="4">
    <source>
        <dbReference type="RuleBase" id="RU003887"/>
    </source>
</evidence>
<dbReference type="EMBL" id="CP002582">
    <property type="protein sequence ID" value="ADZ84613.1"/>
    <property type="molecule type" value="Genomic_DNA"/>
</dbReference>
<feature type="domain" description="RNA-binding S4" evidence="5">
    <location>
        <begin position="1"/>
        <end position="58"/>
    </location>
</feature>
<keyword evidence="7" id="KW-1185">Reference proteome</keyword>
<dbReference type="GO" id="GO:0003723">
    <property type="term" value="F:RNA binding"/>
    <property type="evidence" value="ECO:0007669"/>
    <property type="project" value="UniProtKB-KW"/>
</dbReference>
<dbReference type="Pfam" id="PF00849">
    <property type="entry name" value="PseudoU_synth_2"/>
    <property type="match status" value="1"/>
</dbReference>
<name>F2JLT7_CELLD</name>
<evidence type="ECO:0000256" key="3">
    <source>
        <dbReference type="PROSITE-ProRule" id="PRU00182"/>
    </source>
</evidence>
<evidence type="ECO:0000259" key="5">
    <source>
        <dbReference type="SMART" id="SM00363"/>
    </source>
</evidence>
<organism evidence="6 7">
    <name type="scientific">Cellulosilyticum lentocellum (strain ATCC 49066 / DSM 5427 / NCIMB 11756 / RHM5)</name>
    <name type="common">Clostridium lentocellum</name>
    <dbReference type="NCBI Taxonomy" id="642492"/>
    <lineage>
        <taxon>Bacteria</taxon>
        <taxon>Bacillati</taxon>
        <taxon>Bacillota</taxon>
        <taxon>Clostridia</taxon>
        <taxon>Lachnospirales</taxon>
        <taxon>Cellulosilyticaceae</taxon>
        <taxon>Cellulosilyticum</taxon>
    </lineage>
</organism>
<dbReference type="FunFam" id="3.30.70.1560:FF:000002">
    <property type="entry name" value="Pseudouridine synthase"/>
    <property type="match status" value="1"/>
</dbReference>
<dbReference type="GO" id="GO:0120159">
    <property type="term" value="F:rRNA pseudouridine synthase activity"/>
    <property type="evidence" value="ECO:0007669"/>
    <property type="project" value="UniProtKB-ARBA"/>
</dbReference>
<dbReference type="CDD" id="cd00165">
    <property type="entry name" value="S4"/>
    <property type="match status" value="1"/>
</dbReference>
<dbReference type="InterPro" id="IPR036986">
    <property type="entry name" value="S4_RNA-bd_sf"/>
</dbReference>
<dbReference type="EC" id="5.4.99.-" evidence="4"/>
<dbReference type="PROSITE" id="PS01149">
    <property type="entry name" value="PSI_RSU"/>
    <property type="match status" value="1"/>
</dbReference>
<dbReference type="InterPro" id="IPR020094">
    <property type="entry name" value="TruA/RsuA/RluB/E/F_N"/>
</dbReference>
<dbReference type="InterPro" id="IPR006145">
    <property type="entry name" value="PsdUridine_synth_RsuA/RluA"/>
</dbReference>
<dbReference type="Gene3D" id="3.30.70.1560">
    <property type="entry name" value="Alpha-L RNA-binding motif"/>
    <property type="match status" value="1"/>
</dbReference>
<dbReference type="Pfam" id="PF01479">
    <property type="entry name" value="S4"/>
    <property type="match status" value="1"/>
</dbReference>
<dbReference type="PROSITE" id="PS50889">
    <property type="entry name" value="S4"/>
    <property type="match status" value="1"/>
</dbReference>
<protein>
    <recommendedName>
        <fullName evidence="4">Pseudouridine synthase</fullName>
        <ecNumber evidence="4">5.4.99.-</ecNumber>
    </recommendedName>
</protein>
<proteinExistence type="inferred from homology"/>
<dbReference type="InterPro" id="IPR002942">
    <property type="entry name" value="S4_RNA-bd"/>
</dbReference>
<dbReference type="eggNOG" id="COG1187">
    <property type="taxonomic scope" value="Bacteria"/>
</dbReference>
<evidence type="ECO:0000256" key="2">
    <source>
        <dbReference type="ARBA" id="ARBA00023235"/>
    </source>
</evidence>
<dbReference type="InterPro" id="IPR050343">
    <property type="entry name" value="RsuA_PseudoU_synthase"/>
</dbReference>
<sequence length="240" mass="27355">MRINKLLSNKGICSRSQAHQLIVAGRVKVNGQLCIPGQWVEETDEILLDDRPVKEKERLYIILNKPVGIVCTAAEGVKDNIIRYMNYPAYLFPVGRLDKDSQGLILLTNDGDLASDILEAEKGHEKEYMVQVDRPYEEDFLHKMSQGVNLGDGVITRICQVSAINEDTFRIILTQGMNRQIRRMTKAFGYNVVRLERIRLLNIALGPLAYGEWRKLTNLEVETLKSEIEGNKVNQIEQNK</sequence>
<dbReference type="KEGG" id="cle:Clole_2916"/>
<accession>F2JLT7</accession>
<dbReference type="Proteomes" id="UP000008467">
    <property type="component" value="Chromosome"/>
</dbReference>
<dbReference type="InterPro" id="IPR000748">
    <property type="entry name" value="PsdUridine_synth_RsuA/RluB/E/F"/>
</dbReference>
<dbReference type="InterPro" id="IPR042092">
    <property type="entry name" value="PsdUridine_s_RsuA/RluB/E/F_cat"/>
</dbReference>
<dbReference type="SMART" id="SM00363">
    <property type="entry name" value="S4"/>
    <property type="match status" value="1"/>
</dbReference>
<evidence type="ECO:0000313" key="6">
    <source>
        <dbReference type="EMBL" id="ADZ84613.1"/>
    </source>
</evidence>
<keyword evidence="2 4" id="KW-0413">Isomerase</keyword>
<reference evidence="6 7" key="1">
    <citation type="journal article" date="2011" name="J. Bacteriol.">
        <title>Complete genome sequence of the cellulose-degrading bacterium Cellulosilyticum lentocellum.</title>
        <authorList>
            <consortium name="US DOE Joint Genome Institute"/>
            <person name="Miller D.A."/>
            <person name="Suen G."/>
            <person name="Bruce D."/>
            <person name="Copeland A."/>
            <person name="Cheng J.F."/>
            <person name="Detter C."/>
            <person name="Goodwin L.A."/>
            <person name="Han C.S."/>
            <person name="Hauser L.J."/>
            <person name="Land M.L."/>
            <person name="Lapidus A."/>
            <person name="Lucas S."/>
            <person name="Meincke L."/>
            <person name="Pitluck S."/>
            <person name="Tapia R."/>
            <person name="Teshima H."/>
            <person name="Woyke T."/>
            <person name="Fox B.G."/>
            <person name="Angert E.R."/>
            <person name="Currie C.R."/>
        </authorList>
    </citation>
    <scope>NUCLEOTIDE SEQUENCE [LARGE SCALE GENOMIC DNA]</scope>
    <source>
        <strain evidence="7">ATCC 49066 / DSM 5427 / NCIMB 11756 / RHM5</strain>
    </source>
</reference>
<evidence type="ECO:0000256" key="1">
    <source>
        <dbReference type="ARBA" id="ARBA00008348"/>
    </source>
</evidence>
<dbReference type="PANTHER" id="PTHR47683:SF2">
    <property type="entry name" value="RNA-BINDING S4 DOMAIN-CONTAINING PROTEIN"/>
    <property type="match status" value="1"/>
</dbReference>
<gene>
    <name evidence="6" type="ordered locus">Clole_2916</name>
</gene>
<dbReference type="SUPFAM" id="SSF55174">
    <property type="entry name" value="Alpha-L RNA-binding motif"/>
    <property type="match status" value="1"/>
</dbReference>
<dbReference type="Gene3D" id="3.30.70.580">
    <property type="entry name" value="Pseudouridine synthase I, catalytic domain, N-terminal subdomain"/>
    <property type="match status" value="1"/>
</dbReference>
<dbReference type="InterPro" id="IPR020103">
    <property type="entry name" value="PsdUridine_synth_cat_dom_sf"/>
</dbReference>
<keyword evidence="3" id="KW-0694">RNA-binding</keyword>
<comment type="similarity">
    <text evidence="1 4">Belongs to the pseudouridine synthase RsuA family.</text>
</comment>
<evidence type="ECO:0000313" key="7">
    <source>
        <dbReference type="Proteomes" id="UP000008467"/>
    </source>
</evidence>
<dbReference type="RefSeq" id="WP_013657893.1">
    <property type="nucleotide sequence ID" value="NC_015275.1"/>
</dbReference>
<dbReference type="GO" id="GO:0000455">
    <property type="term" value="P:enzyme-directed rRNA pseudouridine synthesis"/>
    <property type="evidence" value="ECO:0007669"/>
    <property type="project" value="UniProtKB-ARBA"/>
</dbReference>
<dbReference type="STRING" id="642492.Clole_2916"/>
<dbReference type="PANTHER" id="PTHR47683">
    <property type="entry name" value="PSEUDOURIDINE SYNTHASE FAMILY PROTEIN-RELATED"/>
    <property type="match status" value="1"/>
</dbReference>
<dbReference type="AlphaFoldDB" id="F2JLT7"/>
<dbReference type="NCBIfam" id="TIGR00093">
    <property type="entry name" value="pseudouridine synthase"/>
    <property type="match status" value="1"/>
</dbReference>
<dbReference type="InterPro" id="IPR018496">
    <property type="entry name" value="PsdUridine_synth_RsuA/RluB_CS"/>
</dbReference>
<dbReference type="SUPFAM" id="SSF55120">
    <property type="entry name" value="Pseudouridine synthase"/>
    <property type="match status" value="1"/>
</dbReference>
<dbReference type="Gene3D" id="3.10.290.10">
    <property type="entry name" value="RNA-binding S4 domain"/>
    <property type="match status" value="1"/>
</dbReference>